<gene>
    <name evidence="1" type="ORF">M406DRAFT_333693</name>
</gene>
<evidence type="ECO:0000313" key="1">
    <source>
        <dbReference type="EMBL" id="KAF3761631.1"/>
    </source>
</evidence>
<accession>A0A9P5CL42</accession>
<evidence type="ECO:0000313" key="2">
    <source>
        <dbReference type="Proteomes" id="UP000803844"/>
    </source>
</evidence>
<dbReference type="GeneID" id="63837991"/>
<dbReference type="EMBL" id="MU032351">
    <property type="protein sequence ID" value="KAF3761631.1"/>
    <property type="molecule type" value="Genomic_DNA"/>
</dbReference>
<organism evidence="1 2">
    <name type="scientific">Cryphonectria parasitica (strain ATCC 38755 / EP155)</name>
    <dbReference type="NCBI Taxonomy" id="660469"/>
    <lineage>
        <taxon>Eukaryota</taxon>
        <taxon>Fungi</taxon>
        <taxon>Dikarya</taxon>
        <taxon>Ascomycota</taxon>
        <taxon>Pezizomycotina</taxon>
        <taxon>Sordariomycetes</taxon>
        <taxon>Sordariomycetidae</taxon>
        <taxon>Diaporthales</taxon>
        <taxon>Cryphonectriaceae</taxon>
        <taxon>Cryphonectria-Endothia species complex</taxon>
        <taxon>Cryphonectria</taxon>
    </lineage>
</organism>
<keyword evidence="2" id="KW-1185">Reference proteome</keyword>
<comment type="caution">
    <text evidence="1">The sequence shown here is derived from an EMBL/GenBank/DDBJ whole genome shotgun (WGS) entry which is preliminary data.</text>
</comment>
<reference evidence="1" key="1">
    <citation type="journal article" date="2020" name="Phytopathology">
        <title>Genome sequence of the chestnut blight fungus Cryphonectria parasitica EP155: A fundamental resource for an archetypical invasive plant pathogen.</title>
        <authorList>
            <person name="Crouch J.A."/>
            <person name="Dawe A."/>
            <person name="Aerts A."/>
            <person name="Barry K."/>
            <person name="Churchill A.C.L."/>
            <person name="Grimwood J."/>
            <person name="Hillman B."/>
            <person name="Milgroom M.G."/>
            <person name="Pangilinan J."/>
            <person name="Smith M."/>
            <person name="Salamov A."/>
            <person name="Schmutz J."/>
            <person name="Yadav J."/>
            <person name="Grigoriev I.V."/>
            <person name="Nuss D."/>
        </authorList>
    </citation>
    <scope>NUCLEOTIDE SEQUENCE</scope>
    <source>
        <strain evidence="1">EP155</strain>
    </source>
</reference>
<sequence length="246" mass="28280">MPEVSIVEQSLLKLAGLSVAAAMRYESVRGTYLFLGQATPNDERCSRNTPRNPRSLIINLWCHLPIASDVESEDFLQTLRKQIAKTRNDMDRRRCRVEWNNLLGHIGVVVPKKFLRPENFNVVMPTRAMVCIAPKNLSYEIGSTRSEIKRSYVNSLSQAMNTPRRPGSVEEGSGATAAYHDLSYHYRAVHRFNKFLHFQEIQVKWKGEPQVDMEGLAGKEIWTIADRASMRIYYLRLQQIQRIIDA</sequence>
<dbReference type="Proteomes" id="UP000803844">
    <property type="component" value="Unassembled WGS sequence"/>
</dbReference>
<dbReference type="AlphaFoldDB" id="A0A9P5CL42"/>
<name>A0A9P5CL42_CRYP1</name>
<dbReference type="RefSeq" id="XP_040772610.1">
    <property type="nucleotide sequence ID" value="XM_040920862.1"/>
</dbReference>
<protein>
    <submittedName>
        <fullName evidence="1">Uncharacterized protein</fullName>
    </submittedName>
</protein>
<proteinExistence type="predicted"/>